<feature type="domain" description="DUF4142" evidence="3">
    <location>
        <begin position="48"/>
        <end position="183"/>
    </location>
</feature>
<dbReference type="Proteomes" id="UP000403266">
    <property type="component" value="Unassembled WGS sequence"/>
</dbReference>
<gene>
    <name evidence="4" type="ORF">FS320_30180</name>
</gene>
<feature type="signal peptide" evidence="2">
    <location>
        <begin position="1"/>
        <end position="20"/>
    </location>
</feature>
<dbReference type="PANTHER" id="PTHR38593">
    <property type="entry name" value="BLR2558 PROTEIN"/>
    <property type="match status" value="1"/>
</dbReference>
<keyword evidence="5" id="KW-1185">Reference proteome</keyword>
<feature type="chain" id="PRO_5030135737" evidence="2">
    <location>
        <begin position="21"/>
        <end position="216"/>
    </location>
</feature>
<evidence type="ECO:0000256" key="2">
    <source>
        <dbReference type="SAM" id="SignalP"/>
    </source>
</evidence>
<reference evidence="4 5" key="1">
    <citation type="journal article" date="2019" name="Syst. Appl. Microbiol.">
        <title>Microvirga tunisiensis sp. nov., a root nodule symbiotic bacterium isolated from Lupinus micranthus and L. luteus grown in Northern Tunisia.</title>
        <authorList>
            <person name="Msaddak A."/>
            <person name="Rejili M."/>
            <person name="Duran D."/>
            <person name="Mars M."/>
            <person name="Palacios J.M."/>
            <person name="Ruiz-Argueso T."/>
            <person name="Rey L."/>
            <person name="Imperial J."/>
        </authorList>
    </citation>
    <scope>NUCLEOTIDE SEQUENCE [LARGE SCALE GENOMIC DNA]</scope>
    <source>
        <strain evidence="4 5">Lmie10</strain>
    </source>
</reference>
<keyword evidence="2" id="KW-0732">Signal</keyword>
<dbReference type="RefSeq" id="WP_152715958.1">
    <property type="nucleotide sequence ID" value="NZ_VOSJ01000223.1"/>
</dbReference>
<dbReference type="EMBL" id="VOSK01000213">
    <property type="protein sequence ID" value="MPR29254.1"/>
    <property type="molecule type" value="Genomic_DNA"/>
</dbReference>
<feature type="compositionally biased region" description="Polar residues" evidence="1">
    <location>
        <begin position="31"/>
        <end position="46"/>
    </location>
</feature>
<protein>
    <submittedName>
        <fullName evidence="4">DUF4142 domain-containing protein</fullName>
    </submittedName>
</protein>
<dbReference type="Pfam" id="PF13628">
    <property type="entry name" value="DUF4142"/>
    <property type="match status" value="1"/>
</dbReference>
<dbReference type="InterPro" id="IPR025419">
    <property type="entry name" value="DUF4142"/>
</dbReference>
<dbReference type="AlphaFoldDB" id="A0A5N7MT25"/>
<dbReference type="OrthoDB" id="9101320at2"/>
<evidence type="ECO:0000259" key="3">
    <source>
        <dbReference type="Pfam" id="PF13628"/>
    </source>
</evidence>
<sequence length="216" mass="23022">MRRLVSLPVLILLSAGPVCAQSGNPAGMLPGTSQTAPGTPAPHQTNPQDRLFVDQASIGGMAEVEFGRLAERKSQNNAVKEFARRMVQDHTKANDQLADLAKQNGTPQAGSLDDEHRAVQMNLEKVTGHQFDLAYADSQLQDHQKTAQLLEWEIGSGQEMSLKQFASETLPIVLRHLQMVQDLKAQLAGTGAQGVSASTIDTGAGPAQLGPKPAAK</sequence>
<dbReference type="Gene3D" id="1.20.1260.10">
    <property type="match status" value="1"/>
</dbReference>
<organism evidence="4 5">
    <name type="scientific">Microvirga tunisiensis</name>
    <dbReference type="NCBI Taxonomy" id="2108360"/>
    <lineage>
        <taxon>Bacteria</taxon>
        <taxon>Pseudomonadati</taxon>
        <taxon>Pseudomonadota</taxon>
        <taxon>Alphaproteobacteria</taxon>
        <taxon>Hyphomicrobiales</taxon>
        <taxon>Methylobacteriaceae</taxon>
        <taxon>Microvirga</taxon>
    </lineage>
</organism>
<feature type="region of interest" description="Disordered" evidence="1">
    <location>
        <begin position="24"/>
        <end position="46"/>
    </location>
</feature>
<evidence type="ECO:0000313" key="4">
    <source>
        <dbReference type="EMBL" id="MPR29254.1"/>
    </source>
</evidence>
<dbReference type="InterPro" id="IPR012347">
    <property type="entry name" value="Ferritin-like"/>
</dbReference>
<evidence type="ECO:0000256" key="1">
    <source>
        <dbReference type="SAM" id="MobiDB-lite"/>
    </source>
</evidence>
<name>A0A5N7MT25_9HYPH</name>
<dbReference type="PANTHER" id="PTHR38593:SF1">
    <property type="entry name" value="BLR2558 PROTEIN"/>
    <property type="match status" value="1"/>
</dbReference>
<comment type="caution">
    <text evidence="4">The sequence shown here is derived from an EMBL/GenBank/DDBJ whole genome shotgun (WGS) entry which is preliminary data.</text>
</comment>
<accession>A0A5N7MT25</accession>
<evidence type="ECO:0000313" key="5">
    <source>
        <dbReference type="Proteomes" id="UP000403266"/>
    </source>
</evidence>
<proteinExistence type="predicted"/>